<accession>A0A2P5BYF6</accession>
<protein>
    <submittedName>
        <fullName evidence="2">Uncharacterized protein</fullName>
    </submittedName>
</protein>
<sequence length="234" mass="25904">YRLHEPRLGLPRARHEGRHHESEPALDLLDSTHQGRLRSVLPSHHYVPRPVEELVVSQDPPGELFENDVVLVVVFFVGVVVFEEGAEEVGEEVRVEVAEPEEGLLEGVAPVGEEELCDAVVLGGEVEGVVVGVEVGADDVDLGGELGYGGAVDGEAEAWEEAVLEQVEPLRVVLPEWARTTRRFFLAKESVYAGFQHLSWGVRAFSWISFEKKKKKENDEDDDDDDDESSLEGK</sequence>
<comment type="caution">
    <text evidence="2">The sequence shown here is derived from an EMBL/GenBank/DDBJ whole genome shotgun (WGS) entry which is preliminary data.</text>
</comment>
<organism evidence="2 3">
    <name type="scientific">Parasponia andersonii</name>
    <name type="common">Sponia andersonii</name>
    <dbReference type="NCBI Taxonomy" id="3476"/>
    <lineage>
        <taxon>Eukaryota</taxon>
        <taxon>Viridiplantae</taxon>
        <taxon>Streptophyta</taxon>
        <taxon>Embryophyta</taxon>
        <taxon>Tracheophyta</taxon>
        <taxon>Spermatophyta</taxon>
        <taxon>Magnoliopsida</taxon>
        <taxon>eudicotyledons</taxon>
        <taxon>Gunneridae</taxon>
        <taxon>Pentapetalae</taxon>
        <taxon>rosids</taxon>
        <taxon>fabids</taxon>
        <taxon>Rosales</taxon>
        <taxon>Cannabaceae</taxon>
        <taxon>Parasponia</taxon>
    </lineage>
</organism>
<evidence type="ECO:0000313" key="3">
    <source>
        <dbReference type="Proteomes" id="UP000237105"/>
    </source>
</evidence>
<feature type="region of interest" description="Disordered" evidence="1">
    <location>
        <begin position="214"/>
        <end position="234"/>
    </location>
</feature>
<dbReference type="EMBL" id="JXTB01000202">
    <property type="protein sequence ID" value="PON53834.1"/>
    <property type="molecule type" value="Genomic_DNA"/>
</dbReference>
<proteinExistence type="predicted"/>
<feature type="compositionally biased region" description="Acidic residues" evidence="1">
    <location>
        <begin position="219"/>
        <end position="234"/>
    </location>
</feature>
<name>A0A2P5BYF6_PARAD</name>
<evidence type="ECO:0000256" key="1">
    <source>
        <dbReference type="SAM" id="MobiDB-lite"/>
    </source>
</evidence>
<feature type="region of interest" description="Disordered" evidence="1">
    <location>
        <begin position="1"/>
        <end position="24"/>
    </location>
</feature>
<feature type="non-terminal residue" evidence="2">
    <location>
        <position position="1"/>
    </location>
</feature>
<dbReference type="AlphaFoldDB" id="A0A2P5BYF6"/>
<keyword evidence="3" id="KW-1185">Reference proteome</keyword>
<gene>
    <name evidence="2" type="ORF">PanWU01x14_199960</name>
</gene>
<reference evidence="3" key="1">
    <citation type="submission" date="2016-06" db="EMBL/GenBank/DDBJ databases">
        <title>Parallel loss of symbiosis genes in relatives of nitrogen-fixing non-legume Parasponia.</title>
        <authorList>
            <person name="Van Velzen R."/>
            <person name="Holmer R."/>
            <person name="Bu F."/>
            <person name="Rutten L."/>
            <person name="Van Zeijl A."/>
            <person name="Liu W."/>
            <person name="Santuari L."/>
            <person name="Cao Q."/>
            <person name="Sharma T."/>
            <person name="Shen D."/>
            <person name="Roswanjaya Y."/>
            <person name="Wardhani T."/>
            <person name="Kalhor M.S."/>
            <person name="Jansen J."/>
            <person name="Van den Hoogen J."/>
            <person name="Gungor B."/>
            <person name="Hartog M."/>
            <person name="Hontelez J."/>
            <person name="Verver J."/>
            <person name="Yang W.-C."/>
            <person name="Schijlen E."/>
            <person name="Repin R."/>
            <person name="Schilthuizen M."/>
            <person name="Schranz E."/>
            <person name="Heidstra R."/>
            <person name="Miyata K."/>
            <person name="Fedorova E."/>
            <person name="Kohlen W."/>
            <person name="Bisseling T."/>
            <person name="Smit S."/>
            <person name="Geurts R."/>
        </authorList>
    </citation>
    <scope>NUCLEOTIDE SEQUENCE [LARGE SCALE GENOMIC DNA]</scope>
    <source>
        <strain evidence="3">cv. WU1-14</strain>
    </source>
</reference>
<dbReference type="Proteomes" id="UP000237105">
    <property type="component" value="Unassembled WGS sequence"/>
</dbReference>
<evidence type="ECO:0000313" key="2">
    <source>
        <dbReference type="EMBL" id="PON53834.1"/>
    </source>
</evidence>